<dbReference type="InterPro" id="IPR051341">
    <property type="entry name" value="Zyg-11_UBL_adapter"/>
</dbReference>
<dbReference type="AlphaFoldDB" id="A0A5K1I8Q0"/>
<dbReference type="InParanoid" id="A0A5K1I8Q0"/>
<proteinExistence type="predicted"/>
<dbReference type="FunCoup" id="A0A5K1I8Q0">
    <property type="interactions" value="15"/>
</dbReference>
<sequence>MVNTLYNLAVQKVATSIAEGHYEDMNETFILDSKASNLIYAAFIKIPTSKKAIRIPELVLNLTNVDLRNTTLCHNTIEMLRTQRTLESLALGSLLLIKKDYLCETGRTNIVALLKDILNEKSRKRLRHLNIRGAGLIGCGWSDKLSELFPSLKTLNVSNILFENDELLRLCVSFPSLCVLDISGTNIASLHGLSNLKNLQELSIRYLEFANANNLVDLFQLTNLKVLDMSKSKNLETSKNVLRFVECGMNLPELRVLDCSGTDIDEELFAKLLSFLPNLQQIALMDCQLKHAVFSTEIRVLNSATLETSFQTLNYYSKLKKSDSVMKCFQDIFFLLKEYYTQNKEYDIAGCLAILIRTMEQFVTHVQKTREFLSFNPSYITTYASGILCVTEIVSNNAQRLRPVCAVTALRVLLNFIHNFDHLGSNFTQYLRNSIWSAIQTLVTLDLSIINYDDVCDAAVCCLAEVFDTFDIAVPILQVLVYCFPRKRDKFKVSKEGTIKDSKILIRNLHLCMKFTPYYTPLCQSIIDIIFCPIMDDPQTCLHIVENKGAKDLFNAINKFDNEPLQLEILRILKRLVVCANASFENFIEFNVKYLKKTFNKWKSDRLYLLHSIFSILLNQTRRGFRNYVNRLLRNNYHRLETSEIVDIDLPIFHSLFASTQFDGPILWALFKIEKFLEQHDDGRRIVEKFNILNLIINIKIKSKLVKVAKERILLILK</sequence>
<dbReference type="Gene3D" id="3.80.10.10">
    <property type="entry name" value="Ribonuclease Inhibitor"/>
    <property type="match status" value="1"/>
</dbReference>
<dbReference type="WormBase" id="K05C4.9a">
    <property type="protein sequence ID" value="CE53730"/>
    <property type="gene ID" value="WBGene00010585"/>
</dbReference>
<evidence type="ECO:0000313" key="3">
    <source>
        <dbReference type="WormBase" id="K05C4.9a"/>
    </source>
</evidence>
<dbReference type="AGR" id="WB:WBGene00010585"/>
<dbReference type="OrthoDB" id="10035376at2759"/>
<dbReference type="PANTHER" id="PTHR12904:SF28">
    <property type="entry name" value="ATP SYNTHASE SUBUNIT ALPHA-RELATED"/>
    <property type="match status" value="1"/>
</dbReference>
<reference evidence="1 2" key="1">
    <citation type="journal article" date="1998" name="Science">
        <title>Genome sequence of the nematode C. elegans: a platform for investigating biology.</title>
        <authorList>
            <consortium name="The C. elegans sequencing consortium"/>
            <person name="Sulson J.E."/>
            <person name="Waterston R."/>
        </authorList>
    </citation>
    <scope>NUCLEOTIDE SEQUENCE [LARGE SCALE GENOMIC DNA]</scope>
    <source>
        <strain evidence="1 2">Bristol N2</strain>
    </source>
</reference>
<organism evidence="1 2">
    <name type="scientific">Caenorhabditis elegans</name>
    <dbReference type="NCBI Taxonomy" id="6239"/>
    <lineage>
        <taxon>Eukaryota</taxon>
        <taxon>Metazoa</taxon>
        <taxon>Ecdysozoa</taxon>
        <taxon>Nematoda</taxon>
        <taxon>Chromadorea</taxon>
        <taxon>Rhabditida</taxon>
        <taxon>Rhabditina</taxon>
        <taxon>Rhabditomorpha</taxon>
        <taxon>Rhabditoidea</taxon>
        <taxon>Rhabditidae</taxon>
        <taxon>Peloderinae</taxon>
        <taxon>Caenorhabditis</taxon>
    </lineage>
</organism>
<dbReference type="SMR" id="A0A5K1I8Q0"/>
<dbReference type="InterPro" id="IPR032675">
    <property type="entry name" value="LRR_dom_sf"/>
</dbReference>
<dbReference type="SUPFAM" id="SSF52047">
    <property type="entry name" value="RNI-like"/>
    <property type="match status" value="1"/>
</dbReference>
<dbReference type="PaxDb" id="6239-K05C4.9"/>
<protein>
    <submittedName>
        <fullName evidence="1">Protein zyg-11 homolog B</fullName>
    </submittedName>
</protein>
<keyword evidence="2" id="KW-1185">Reference proteome</keyword>
<evidence type="ECO:0000313" key="2">
    <source>
        <dbReference type="Proteomes" id="UP000001940"/>
    </source>
</evidence>
<name>A0A5K1I8Q0_CAEEL</name>
<dbReference type="PANTHER" id="PTHR12904">
    <property type="match status" value="1"/>
</dbReference>
<dbReference type="EMBL" id="BX284601">
    <property type="protein sequence ID" value="VWL57891.1"/>
    <property type="molecule type" value="Genomic_DNA"/>
</dbReference>
<dbReference type="InterPro" id="IPR001611">
    <property type="entry name" value="Leu-rich_rpt"/>
</dbReference>
<gene>
    <name evidence="1" type="ORF">CELE_K05C4.9</name>
    <name evidence="1 3" type="ORF">K05C4.9</name>
</gene>
<dbReference type="Proteomes" id="UP000001940">
    <property type="component" value="Chromosome I"/>
</dbReference>
<dbReference type="PROSITE" id="PS51450">
    <property type="entry name" value="LRR"/>
    <property type="match status" value="1"/>
</dbReference>
<dbReference type="ExpressionAtlas" id="A0A5K1I8Q0">
    <property type="expression patterns" value="baseline and differential"/>
</dbReference>
<dbReference type="GO" id="GO:0031462">
    <property type="term" value="C:Cul2-RING ubiquitin ligase complex"/>
    <property type="evidence" value="ECO:0000318"/>
    <property type="project" value="GO_Central"/>
</dbReference>
<evidence type="ECO:0000313" key="1">
    <source>
        <dbReference type="EMBL" id="VWL57891.1"/>
    </source>
</evidence>
<accession>A0A5K1I8Q0</accession>